<keyword evidence="1" id="KW-0732">Signal</keyword>
<dbReference type="AlphaFoldDB" id="A0A9W8YPH1"/>
<dbReference type="EMBL" id="JAPEVB010000004">
    <property type="protein sequence ID" value="KAJ4389648.1"/>
    <property type="molecule type" value="Genomic_DNA"/>
</dbReference>
<keyword evidence="3" id="KW-1185">Reference proteome</keyword>
<gene>
    <name evidence="2" type="ORF">N0V93_007120</name>
</gene>
<proteinExistence type="predicted"/>
<protein>
    <recommendedName>
        <fullName evidence="4">Apple domain-containing protein</fullName>
    </recommendedName>
</protein>
<name>A0A9W8YPH1_9PEZI</name>
<dbReference type="PROSITE" id="PS51257">
    <property type="entry name" value="PROKAR_LIPOPROTEIN"/>
    <property type="match status" value="1"/>
</dbReference>
<feature type="chain" id="PRO_5040868771" description="Apple domain-containing protein" evidence="1">
    <location>
        <begin position="20"/>
        <end position="340"/>
    </location>
</feature>
<evidence type="ECO:0000256" key="1">
    <source>
        <dbReference type="SAM" id="SignalP"/>
    </source>
</evidence>
<dbReference type="Proteomes" id="UP001140453">
    <property type="component" value="Unassembled WGS sequence"/>
</dbReference>
<dbReference type="OrthoDB" id="3600127at2759"/>
<feature type="signal peptide" evidence="1">
    <location>
        <begin position="1"/>
        <end position="19"/>
    </location>
</feature>
<comment type="caution">
    <text evidence="2">The sequence shown here is derived from an EMBL/GenBank/DDBJ whole genome shotgun (WGS) entry which is preliminary data.</text>
</comment>
<evidence type="ECO:0008006" key="4">
    <source>
        <dbReference type="Google" id="ProtNLM"/>
    </source>
</evidence>
<organism evidence="2 3">
    <name type="scientific">Gnomoniopsis smithogilvyi</name>
    <dbReference type="NCBI Taxonomy" id="1191159"/>
    <lineage>
        <taxon>Eukaryota</taxon>
        <taxon>Fungi</taxon>
        <taxon>Dikarya</taxon>
        <taxon>Ascomycota</taxon>
        <taxon>Pezizomycotina</taxon>
        <taxon>Sordariomycetes</taxon>
        <taxon>Sordariomycetidae</taxon>
        <taxon>Diaporthales</taxon>
        <taxon>Gnomoniaceae</taxon>
        <taxon>Gnomoniopsis</taxon>
    </lineage>
</organism>
<accession>A0A9W8YPH1</accession>
<sequence length="340" mass="35397">MYKSSIIFLLVEAARLANGAITSSQSCTWVTYTIPDPIYPVCESDNCYNEMLDPRYNAEALAFCPNWLEGTPTTEAAAIPTYLENCQGSVEAVSSACTCIAWSITAAQVTGTSLPSVSLTVGSSAASPTSSSLLCPDTDEETIIDSNGVAYTIHCASDSTQGSYTSAAVANSYLDCMTTCDAASDTGCTAWAYTGTPGTGGEGSGTCLLKTTVGTILTGYDNFIIGVQVAGASSSSSPLGLSATTSTSATSTIPTESPPAITSTTTAIQSTTSPAVTQAAQLTTLYTTSTAYKVKTATTHHCLRYYQNDNYNCIDWNTICSTYTVAVSTKVYAYTTKTIT</sequence>
<evidence type="ECO:0000313" key="3">
    <source>
        <dbReference type="Proteomes" id="UP001140453"/>
    </source>
</evidence>
<reference evidence="2" key="1">
    <citation type="submission" date="2022-10" db="EMBL/GenBank/DDBJ databases">
        <title>Tapping the CABI collections for fungal endophytes: first genome assemblies for Collariella, Neodidymelliopsis, Ascochyta clinopodiicola, Didymella pomorum, Didymosphaeria variabile, Neocosmospora piperis and Neocucurbitaria cava.</title>
        <authorList>
            <person name="Hill R."/>
        </authorList>
    </citation>
    <scope>NUCLEOTIDE SEQUENCE</scope>
    <source>
        <strain evidence="2">IMI 355082</strain>
    </source>
</reference>
<evidence type="ECO:0000313" key="2">
    <source>
        <dbReference type="EMBL" id="KAJ4389648.1"/>
    </source>
</evidence>